<dbReference type="EMBL" id="JAABOA010004318">
    <property type="protein sequence ID" value="KAF9577831.1"/>
    <property type="molecule type" value="Genomic_DNA"/>
</dbReference>
<sequence length="465" mass="51958">MRSTKIIDWSLEGFLRNTTLGVNDFLKSLRLLASHKKLEEALKTFALQQRAYYSGKMGENRIKVIKQKLARDSNRRVISGQEHLINQGNLQEQLELELSCASSSSATTSSSDRLTSSQDQLCSIKWQTEYDPIAGADLSAGEDDSEKTSVTPPFAALDTEDGSDQEDGLEEDHNAQGAAPAFNTSSNMRKRVRTAYTTEEPWCSLISSLTKLIHGETNVTFPVAMPHMSTAHTQLFEHAVDSLKKYQAQGCNQDVILLKDAHKYLECEVLLPAAKMRDKVLEILTTLCTFVLQPPFGTESPSENDCLLLWTSVFKIITDKLTLHTGEKMLAASKVMRHMQAIEHGDVADTGRKVDCIFMYKGIELSNVEFKRSDVGTRDLEIQNRKNIRLARCIQEVHTSLGVEKPYVFMADVYGFVGIFYQVQPMDDISIAGKTTPSLVYLPRTTGGLRAFLKGNSLAIIWNFI</sequence>
<evidence type="ECO:0000256" key="1">
    <source>
        <dbReference type="SAM" id="MobiDB-lite"/>
    </source>
</evidence>
<name>A0A9P6FML4_9FUNG</name>
<dbReference type="AlphaFoldDB" id="A0A9P6FML4"/>
<feature type="compositionally biased region" description="Acidic residues" evidence="1">
    <location>
        <begin position="158"/>
        <end position="170"/>
    </location>
</feature>
<organism evidence="2 3">
    <name type="scientific">Lunasporangiospora selenospora</name>
    <dbReference type="NCBI Taxonomy" id="979761"/>
    <lineage>
        <taxon>Eukaryota</taxon>
        <taxon>Fungi</taxon>
        <taxon>Fungi incertae sedis</taxon>
        <taxon>Mucoromycota</taxon>
        <taxon>Mortierellomycotina</taxon>
        <taxon>Mortierellomycetes</taxon>
        <taxon>Mortierellales</taxon>
        <taxon>Mortierellaceae</taxon>
        <taxon>Lunasporangiospora</taxon>
    </lineage>
</organism>
<proteinExistence type="predicted"/>
<accession>A0A9P6FML4</accession>
<dbReference type="OrthoDB" id="2444920at2759"/>
<evidence type="ECO:0000313" key="2">
    <source>
        <dbReference type="EMBL" id="KAF9577831.1"/>
    </source>
</evidence>
<evidence type="ECO:0000313" key="3">
    <source>
        <dbReference type="Proteomes" id="UP000780801"/>
    </source>
</evidence>
<comment type="caution">
    <text evidence="2">The sequence shown here is derived from an EMBL/GenBank/DDBJ whole genome shotgun (WGS) entry which is preliminary data.</text>
</comment>
<protein>
    <submittedName>
        <fullName evidence="2">Uncharacterized protein</fullName>
    </submittedName>
</protein>
<gene>
    <name evidence="2" type="ORF">BGW38_006712</name>
</gene>
<reference evidence="2" key="1">
    <citation type="journal article" date="2020" name="Fungal Divers.">
        <title>Resolving the Mortierellaceae phylogeny through synthesis of multi-gene phylogenetics and phylogenomics.</title>
        <authorList>
            <person name="Vandepol N."/>
            <person name="Liber J."/>
            <person name="Desiro A."/>
            <person name="Na H."/>
            <person name="Kennedy M."/>
            <person name="Barry K."/>
            <person name="Grigoriev I.V."/>
            <person name="Miller A.N."/>
            <person name="O'Donnell K."/>
            <person name="Stajich J.E."/>
            <person name="Bonito G."/>
        </authorList>
    </citation>
    <scope>NUCLEOTIDE SEQUENCE</scope>
    <source>
        <strain evidence="2">KOD1015</strain>
    </source>
</reference>
<feature type="non-terminal residue" evidence="2">
    <location>
        <position position="1"/>
    </location>
</feature>
<dbReference type="Proteomes" id="UP000780801">
    <property type="component" value="Unassembled WGS sequence"/>
</dbReference>
<keyword evidence="3" id="KW-1185">Reference proteome</keyword>
<feature type="region of interest" description="Disordered" evidence="1">
    <location>
        <begin position="135"/>
        <end position="186"/>
    </location>
</feature>